<dbReference type="PANTHER" id="PTHR42894:SF1">
    <property type="entry name" value="N-(5'-PHOSPHORIBOSYL)ANTHRANILATE ISOMERASE"/>
    <property type="match status" value="1"/>
</dbReference>
<evidence type="ECO:0000256" key="7">
    <source>
        <dbReference type="ARBA" id="ARBA00023141"/>
    </source>
</evidence>
<evidence type="ECO:0000313" key="12">
    <source>
        <dbReference type="Proteomes" id="UP000317214"/>
    </source>
</evidence>
<sequence length="218" mass="24134">MIKIKICGVRDTETIRFCAEQSVEWLGFVFYPPSPRFLTLSEASSINSFYAGNSLLKPERVGLFVTPSDDDIQRVLDVMCLDILQVYAPDDRAKAIKEKFSLPVWQSRGISRTEDLPTRKICDGFVIEAAENPGDAMPGGLGRQFDWALTKKWEAPSPWMLAGGLSPENVEQAILSSGTLAVDVSSGVEEVKGVKSFQKIENFVKNVRKTIAKQNTVS</sequence>
<evidence type="ECO:0000256" key="8">
    <source>
        <dbReference type="ARBA" id="ARBA00023235"/>
    </source>
</evidence>
<keyword evidence="12" id="KW-1185">Reference proteome</keyword>
<proteinExistence type="inferred from homology"/>
<dbReference type="AlphaFoldDB" id="A0A4Y6VAH5"/>
<evidence type="ECO:0000256" key="2">
    <source>
        <dbReference type="ARBA" id="ARBA00004664"/>
    </source>
</evidence>
<keyword evidence="8 9" id="KW-0413">Isomerase</keyword>
<evidence type="ECO:0000256" key="5">
    <source>
        <dbReference type="ARBA" id="ARBA00022605"/>
    </source>
</evidence>
<evidence type="ECO:0000256" key="3">
    <source>
        <dbReference type="ARBA" id="ARBA00012572"/>
    </source>
</evidence>
<feature type="domain" description="N-(5'phosphoribosyl) anthranilate isomerase (PRAI)" evidence="10">
    <location>
        <begin position="4"/>
        <end position="206"/>
    </location>
</feature>
<dbReference type="SUPFAM" id="SSF51366">
    <property type="entry name" value="Ribulose-phoshate binding barrel"/>
    <property type="match status" value="1"/>
</dbReference>
<dbReference type="InterPro" id="IPR001240">
    <property type="entry name" value="PRAI_dom"/>
</dbReference>
<gene>
    <name evidence="9" type="primary">trpF</name>
    <name evidence="11" type="ORF">D5366_10480</name>
</gene>
<evidence type="ECO:0000256" key="4">
    <source>
        <dbReference type="ARBA" id="ARBA00022272"/>
    </source>
</evidence>
<dbReference type="KEGG" id="ntn:D5366_10480"/>
<evidence type="ECO:0000256" key="6">
    <source>
        <dbReference type="ARBA" id="ARBA00022822"/>
    </source>
</evidence>
<protein>
    <recommendedName>
        <fullName evidence="4 9">N-(5'-phosphoribosyl)anthranilate isomerase</fullName>
        <shortName evidence="9">PRAI</shortName>
        <ecNumber evidence="3 9">5.3.1.24</ecNumber>
    </recommendedName>
</protein>
<reference evidence="11 12" key="1">
    <citation type="submission" date="2018-09" db="EMBL/GenBank/DDBJ databases">
        <title>The complete genome sequence of Neokomagataea tanensis NBRC 106556(T).</title>
        <authorList>
            <person name="Chua K.-O."/>
            <person name="See-Too W.-S."/>
            <person name="Hong K.-W."/>
            <person name="Yin W.-F."/>
            <person name="Chan K.-G."/>
        </authorList>
    </citation>
    <scope>NUCLEOTIDE SEQUENCE [LARGE SCALE GENOMIC DNA]</scope>
    <source>
        <strain evidence="12">AH13 \ NBRC 106556</strain>
    </source>
</reference>
<dbReference type="Gene3D" id="3.20.20.70">
    <property type="entry name" value="Aldolase class I"/>
    <property type="match status" value="1"/>
</dbReference>
<dbReference type="GO" id="GO:0000162">
    <property type="term" value="P:L-tryptophan biosynthetic process"/>
    <property type="evidence" value="ECO:0007669"/>
    <property type="project" value="UniProtKB-UniRule"/>
</dbReference>
<dbReference type="EC" id="5.3.1.24" evidence="3 9"/>
<comment type="similarity">
    <text evidence="9">Belongs to the TrpF family.</text>
</comment>
<keyword evidence="7 9" id="KW-0057">Aromatic amino acid biosynthesis</keyword>
<dbReference type="InterPro" id="IPR044643">
    <property type="entry name" value="TrpF_fam"/>
</dbReference>
<dbReference type="InterPro" id="IPR013785">
    <property type="entry name" value="Aldolase_TIM"/>
</dbReference>
<dbReference type="HAMAP" id="MF_00135">
    <property type="entry name" value="PRAI"/>
    <property type="match status" value="1"/>
</dbReference>
<dbReference type="UniPathway" id="UPA00035">
    <property type="reaction ID" value="UER00042"/>
</dbReference>
<dbReference type="GO" id="GO:0004640">
    <property type="term" value="F:phosphoribosylanthranilate isomerase activity"/>
    <property type="evidence" value="ECO:0007669"/>
    <property type="project" value="UniProtKB-UniRule"/>
</dbReference>
<dbReference type="Pfam" id="PF00697">
    <property type="entry name" value="PRAI"/>
    <property type="match status" value="1"/>
</dbReference>
<keyword evidence="6 9" id="KW-0822">Tryptophan biosynthesis</keyword>
<dbReference type="EMBL" id="CP032485">
    <property type="protein sequence ID" value="QDH25571.1"/>
    <property type="molecule type" value="Genomic_DNA"/>
</dbReference>
<dbReference type="CDD" id="cd00405">
    <property type="entry name" value="PRAI"/>
    <property type="match status" value="1"/>
</dbReference>
<dbReference type="RefSeq" id="WP_141493577.1">
    <property type="nucleotide sequence ID" value="NZ_CP032485.1"/>
</dbReference>
<evidence type="ECO:0000256" key="9">
    <source>
        <dbReference type="HAMAP-Rule" id="MF_00135"/>
    </source>
</evidence>
<dbReference type="OrthoDB" id="9796196at2"/>
<comment type="pathway">
    <text evidence="2 9">Amino-acid biosynthesis; L-tryptophan biosynthesis; L-tryptophan from chorismate: step 3/5.</text>
</comment>
<comment type="catalytic activity">
    <reaction evidence="1 9">
        <text>N-(5-phospho-beta-D-ribosyl)anthranilate = 1-(2-carboxyphenylamino)-1-deoxy-D-ribulose 5-phosphate</text>
        <dbReference type="Rhea" id="RHEA:21540"/>
        <dbReference type="ChEBI" id="CHEBI:18277"/>
        <dbReference type="ChEBI" id="CHEBI:58613"/>
        <dbReference type="EC" id="5.3.1.24"/>
    </reaction>
</comment>
<organism evidence="11 12">
    <name type="scientific">Neokomagataea tanensis</name>
    <dbReference type="NCBI Taxonomy" id="661191"/>
    <lineage>
        <taxon>Bacteria</taxon>
        <taxon>Pseudomonadati</taxon>
        <taxon>Pseudomonadota</taxon>
        <taxon>Alphaproteobacteria</taxon>
        <taxon>Acetobacterales</taxon>
        <taxon>Acetobacteraceae</taxon>
        <taxon>Neokomagataea</taxon>
    </lineage>
</organism>
<evidence type="ECO:0000256" key="1">
    <source>
        <dbReference type="ARBA" id="ARBA00001164"/>
    </source>
</evidence>
<keyword evidence="5 9" id="KW-0028">Amino-acid biosynthesis</keyword>
<dbReference type="InterPro" id="IPR011060">
    <property type="entry name" value="RibuloseP-bd_barrel"/>
</dbReference>
<dbReference type="Proteomes" id="UP000317214">
    <property type="component" value="Chromosome"/>
</dbReference>
<name>A0A4Y6VAH5_9PROT</name>
<evidence type="ECO:0000313" key="11">
    <source>
        <dbReference type="EMBL" id="QDH25571.1"/>
    </source>
</evidence>
<evidence type="ECO:0000259" key="10">
    <source>
        <dbReference type="Pfam" id="PF00697"/>
    </source>
</evidence>
<dbReference type="PANTHER" id="PTHR42894">
    <property type="entry name" value="N-(5'-PHOSPHORIBOSYL)ANTHRANILATE ISOMERASE"/>
    <property type="match status" value="1"/>
</dbReference>
<accession>A0A4Y6VAH5</accession>